<evidence type="ECO:0000259" key="3">
    <source>
        <dbReference type="Pfam" id="PF00535"/>
    </source>
</evidence>
<evidence type="ECO:0000256" key="2">
    <source>
        <dbReference type="SAM" id="Phobius"/>
    </source>
</evidence>
<reference evidence="4 5" key="1">
    <citation type="journal article" date="2017" name="ISME J.">
        <title>Energy and carbon metabolisms in a deep terrestrial subsurface fluid microbial community.</title>
        <authorList>
            <person name="Momper L."/>
            <person name="Jungbluth S.P."/>
            <person name="Lee M.D."/>
            <person name="Amend J.P."/>
        </authorList>
    </citation>
    <scope>NUCLEOTIDE SEQUENCE [LARGE SCALE GENOMIC DNA]</scope>
    <source>
        <strain evidence="4">SURF_5</strain>
    </source>
</reference>
<protein>
    <submittedName>
        <fullName evidence="4">Glycosyltransferase family 2 protein</fullName>
    </submittedName>
</protein>
<keyword evidence="2" id="KW-1133">Transmembrane helix</keyword>
<dbReference type="PANTHER" id="PTHR43630">
    <property type="entry name" value="POLY-BETA-1,6-N-ACETYL-D-GLUCOSAMINE SYNTHASE"/>
    <property type="match status" value="1"/>
</dbReference>
<dbReference type="Pfam" id="PF00535">
    <property type="entry name" value="Glycos_transf_2"/>
    <property type="match status" value="1"/>
</dbReference>
<evidence type="ECO:0000313" key="5">
    <source>
        <dbReference type="Proteomes" id="UP000265882"/>
    </source>
</evidence>
<keyword evidence="2" id="KW-0812">Transmembrane</keyword>
<comment type="similarity">
    <text evidence="1">Belongs to the glycosyltransferase 2 family. WaaE/KdtX subfamily.</text>
</comment>
<evidence type="ECO:0000313" key="4">
    <source>
        <dbReference type="EMBL" id="RJP24580.1"/>
    </source>
</evidence>
<dbReference type="InterPro" id="IPR029044">
    <property type="entry name" value="Nucleotide-diphossugar_trans"/>
</dbReference>
<dbReference type="AlphaFoldDB" id="A0A3A4P5F2"/>
<accession>A0A3A4P5F2</accession>
<organism evidence="4 5">
    <name type="scientific">Abyssobacteria bacterium (strain SURF_5)</name>
    <dbReference type="NCBI Taxonomy" id="2093360"/>
    <lineage>
        <taxon>Bacteria</taxon>
        <taxon>Pseudomonadati</taxon>
        <taxon>Candidatus Hydrogenedentota</taxon>
        <taxon>Candidatus Abyssobacteria</taxon>
    </lineage>
</organism>
<keyword evidence="4" id="KW-0808">Transferase</keyword>
<proteinExistence type="inferred from homology"/>
<dbReference type="GO" id="GO:0016740">
    <property type="term" value="F:transferase activity"/>
    <property type="evidence" value="ECO:0007669"/>
    <property type="project" value="UniProtKB-KW"/>
</dbReference>
<comment type="caution">
    <text evidence="4">The sequence shown here is derived from an EMBL/GenBank/DDBJ whole genome shotgun (WGS) entry which is preliminary data.</text>
</comment>
<feature type="transmembrane region" description="Helical" evidence="2">
    <location>
        <begin position="225"/>
        <end position="244"/>
    </location>
</feature>
<feature type="domain" description="Glycosyltransferase 2-like" evidence="3">
    <location>
        <begin position="7"/>
        <end position="152"/>
    </location>
</feature>
<dbReference type="SUPFAM" id="SSF53448">
    <property type="entry name" value="Nucleotide-diphospho-sugar transferases"/>
    <property type="match status" value="1"/>
</dbReference>
<gene>
    <name evidence="4" type="ORF">C4520_03910</name>
</gene>
<dbReference type="EMBL" id="QZKU01000033">
    <property type="protein sequence ID" value="RJP24580.1"/>
    <property type="molecule type" value="Genomic_DNA"/>
</dbReference>
<dbReference type="CDD" id="cd02511">
    <property type="entry name" value="Beta4Glucosyltransferase"/>
    <property type="match status" value="1"/>
</dbReference>
<name>A0A3A4P5F2_ABYX5</name>
<dbReference type="Gene3D" id="3.90.550.10">
    <property type="entry name" value="Spore Coat Polysaccharide Biosynthesis Protein SpsA, Chain A"/>
    <property type="match status" value="1"/>
</dbReference>
<sequence length="252" mass="29519">MTKLPISAYVITLNEEKNIRRCLESLRDFEEIVVVDSFSKDATVDICREYTDKVYQHEWPGHTNQYVYAVSLTSHEWVFWIDADEVVSPELAEDIRRVFANSAPQDYDGYYVSRMTFYLGRWIRHGAWYPDYKLRLFRKSSGKYVNDDPHMSVIVEGRTARLNGKLLHYSMASFSDHLRRLDSYTDIYAHNQIKSEASFPLFSMLTRPPLRFLKSYVLKAGFLDGMPGLIVAAMSGFTVFARYVKFWERKHS</sequence>
<dbReference type="Proteomes" id="UP000265882">
    <property type="component" value="Unassembled WGS sequence"/>
</dbReference>
<dbReference type="InterPro" id="IPR001173">
    <property type="entry name" value="Glyco_trans_2-like"/>
</dbReference>
<keyword evidence="2" id="KW-0472">Membrane</keyword>
<evidence type="ECO:0000256" key="1">
    <source>
        <dbReference type="ARBA" id="ARBA00038494"/>
    </source>
</evidence>
<dbReference type="PANTHER" id="PTHR43630:SF2">
    <property type="entry name" value="GLYCOSYLTRANSFERASE"/>
    <property type="match status" value="1"/>
</dbReference>